<dbReference type="EMBL" id="JACVVD010000007">
    <property type="protein sequence ID" value="MBD0382467.1"/>
    <property type="molecule type" value="Genomic_DNA"/>
</dbReference>
<dbReference type="PROSITE" id="PS51257">
    <property type="entry name" value="PROKAR_LIPOPROTEIN"/>
    <property type="match status" value="1"/>
</dbReference>
<proteinExistence type="predicted"/>
<keyword evidence="1" id="KW-0732">Signal</keyword>
<feature type="signal peptide" evidence="1">
    <location>
        <begin position="1"/>
        <end position="31"/>
    </location>
</feature>
<comment type="caution">
    <text evidence="2">The sequence shown here is derived from an EMBL/GenBank/DDBJ whole genome shotgun (WGS) entry which is preliminary data.</text>
</comment>
<name>A0A926QLD3_9BACL</name>
<dbReference type="RefSeq" id="WP_188176247.1">
    <property type="nucleotide sequence ID" value="NZ_JACVVD010000007.1"/>
</dbReference>
<evidence type="ECO:0000313" key="3">
    <source>
        <dbReference type="Proteomes" id="UP000650466"/>
    </source>
</evidence>
<accession>A0A926QLD3</accession>
<organism evidence="2 3">
    <name type="scientific">Paenibacillus sedimenti</name>
    <dbReference type="NCBI Taxonomy" id="2770274"/>
    <lineage>
        <taxon>Bacteria</taxon>
        <taxon>Bacillati</taxon>
        <taxon>Bacillota</taxon>
        <taxon>Bacilli</taxon>
        <taxon>Bacillales</taxon>
        <taxon>Paenibacillaceae</taxon>
        <taxon>Paenibacillus</taxon>
    </lineage>
</organism>
<evidence type="ECO:0000256" key="1">
    <source>
        <dbReference type="SAM" id="SignalP"/>
    </source>
</evidence>
<feature type="chain" id="PRO_5037679716" evidence="1">
    <location>
        <begin position="32"/>
        <end position="453"/>
    </location>
</feature>
<dbReference type="AlphaFoldDB" id="A0A926QLD3"/>
<gene>
    <name evidence="2" type="ORF">ICC18_20320</name>
</gene>
<keyword evidence="3" id="KW-1185">Reference proteome</keyword>
<protein>
    <submittedName>
        <fullName evidence="2">Uncharacterized protein</fullName>
    </submittedName>
</protein>
<evidence type="ECO:0000313" key="2">
    <source>
        <dbReference type="EMBL" id="MBD0382467.1"/>
    </source>
</evidence>
<dbReference type="Proteomes" id="UP000650466">
    <property type="component" value="Unassembled WGS sequence"/>
</dbReference>
<sequence>MDLRLAIKRAALSALALSVLGCWQLSEKAMAAYDSGISTHPSPSAKTITLFETTGFYDDHLKEIGELSPQTVTIMGTRSVRAGHGEGYRRYYYQIATWLGPMWISPGNAEFDQQVPLVTNIDLGNQQPLYEDPGLTKPMGGELAPQIVTTKAKWGNRYLIETKAGDKWISPVYPSLVGVQEVDEEVEITHVTELMRNPISFGTGASITPQTVKVKEVWMDWHRIDSWIGPVWFRLHELQAADRNDDVEIAFTNRYLDATNNSLTHVEAEVQLGPKWHDRKEAAPVGFQVYFYNAQGERLGESIGVVTELADGMERKAVKFTVDGDVRQFAYATVQVGMLFGKIVNDVQPTAEMSIIDDARPELRLGAIHVRRDGAFSVIQGQFQLDRAGAAEVKGQLIFSNNKGVVLGTVPVHIRTDANFAGKDTIHTFESIASANVKEFKSIQLLVDSIDRK</sequence>
<reference evidence="2" key="1">
    <citation type="submission" date="2020-09" db="EMBL/GenBank/DDBJ databases">
        <title>Draft Genome Sequence of Paenibacillus sp. WST5.</title>
        <authorList>
            <person name="Bao Z."/>
        </authorList>
    </citation>
    <scope>NUCLEOTIDE SEQUENCE</scope>
    <source>
        <strain evidence="2">WST5</strain>
    </source>
</reference>